<gene>
    <name evidence="4" type="ORF">ASPCADRAFT_209687</name>
</gene>
<dbReference type="Proteomes" id="UP000188318">
    <property type="component" value="Unassembled WGS sequence"/>
</dbReference>
<feature type="region of interest" description="Disordered" evidence="2">
    <location>
        <begin position="1"/>
        <end position="22"/>
    </location>
</feature>
<dbReference type="VEuPathDB" id="FungiDB:ASPCADRAFT_209687"/>
<dbReference type="Gene3D" id="1.20.1170.10">
    <property type="match status" value="1"/>
</dbReference>
<proteinExistence type="predicted"/>
<name>A0A1R3REZ6_ASPC5</name>
<accession>A0A1R3REZ6</accession>
<evidence type="ECO:0000256" key="2">
    <source>
        <dbReference type="SAM" id="MobiDB-lite"/>
    </source>
</evidence>
<dbReference type="EMBL" id="KV907505">
    <property type="protein sequence ID" value="OOF93053.1"/>
    <property type="molecule type" value="Genomic_DNA"/>
</dbReference>
<evidence type="ECO:0000256" key="3">
    <source>
        <dbReference type="SAM" id="Phobius"/>
    </source>
</evidence>
<keyword evidence="3" id="KW-1133">Transmembrane helix</keyword>
<keyword evidence="3" id="KW-0812">Transmembrane</keyword>
<dbReference type="OMA" id="DMYAKGQ"/>
<sequence>MATIAPEPIDPPSLDPKISSSPTYDEVAAKVERLVGSDPTPRKYLDVVEHLTAEEVDILMTGVEKIEPISNEEEAKAYTTGAVRTLVSDECIEYLRLASNAAVDASNEIERVFVDLQLKIAQIDLIHHSGFQDELIEHQRTYRRVLIESRDLATDLAIHGDRFDLLIIPFCRDENIPTEVRRTIINGFISDMEKAQKDAREVEDRFDELRISFTSFVAKFTTWAEEREGQLNEQIKQVLEELEDLNEQLQSHVNGLLLTAGVMGVSTVVFGLAFAFGPIGFFIAIGGWIATGVAGAAATAALAVKKTRVERQIREKEAERESLEVELQAIQQARTRLVDLGHHKLDVFRDNVNVLKSVWSNVAVDARLIAGWLEGSLIFVEWPEAMESSLVAGNSVYKTMAGYLKDYARGITSPAGTV</sequence>
<feature type="transmembrane region" description="Helical" evidence="3">
    <location>
        <begin position="281"/>
        <end position="304"/>
    </location>
</feature>
<feature type="coiled-coil region" evidence="1">
    <location>
        <begin position="185"/>
        <end position="259"/>
    </location>
</feature>
<keyword evidence="3" id="KW-0472">Membrane</keyword>
<evidence type="ECO:0000313" key="5">
    <source>
        <dbReference type="Proteomes" id="UP000188318"/>
    </source>
</evidence>
<dbReference type="OrthoDB" id="4961018at2759"/>
<keyword evidence="1" id="KW-0175">Coiled coil</keyword>
<keyword evidence="5" id="KW-1185">Reference proteome</keyword>
<dbReference type="AlphaFoldDB" id="A0A1R3REZ6"/>
<dbReference type="SUPFAM" id="SSF58100">
    <property type="entry name" value="Bacterial hemolysins"/>
    <property type="match status" value="1"/>
</dbReference>
<feature type="transmembrane region" description="Helical" evidence="3">
    <location>
        <begin position="255"/>
        <end position="275"/>
    </location>
</feature>
<organism evidence="4 5">
    <name type="scientific">Aspergillus carbonarius (strain ITEM 5010)</name>
    <dbReference type="NCBI Taxonomy" id="602072"/>
    <lineage>
        <taxon>Eukaryota</taxon>
        <taxon>Fungi</taxon>
        <taxon>Dikarya</taxon>
        <taxon>Ascomycota</taxon>
        <taxon>Pezizomycotina</taxon>
        <taxon>Eurotiomycetes</taxon>
        <taxon>Eurotiomycetidae</taxon>
        <taxon>Eurotiales</taxon>
        <taxon>Aspergillaceae</taxon>
        <taxon>Aspergillus</taxon>
        <taxon>Aspergillus subgen. Circumdati</taxon>
    </lineage>
</organism>
<protein>
    <submittedName>
        <fullName evidence="4">Uncharacterized protein</fullName>
    </submittedName>
</protein>
<evidence type="ECO:0000313" key="4">
    <source>
        <dbReference type="EMBL" id="OOF93053.1"/>
    </source>
</evidence>
<evidence type="ECO:0000256" key="1">
    <source>
        <dbReference type="SAM" id="Coils"/>
    </source>
</evidence>
<feature type="coiled-coil region" evidence="1">
    <location>
        <begin position="306"/>
        <end position="333"/>
    </location>
</feature>
<reference evidence="5" key="1">
    <citation type="journal article" date="2017" name="Genome Biol.">
        <title>Comparative genomics reveals high biological diversity and specific adaptations in the industrially and medically important fungal genus Aspergillus.</title>
        <authorList>
            <person name="de Vries R.P."/>
            <person name="Riley R."/>
            <person name="Wiebenga A."/>
            <person name="Aguilar-Osorio G."/>
            <person name="Amillis S."/>
            <person name="Uchima C.A."/>
            <person name="Anderluh G."/>
            <person name="Asadollahi M."/>
            <person name="Askin M."/>
            <person name="Barry K."/>
            <person name="Battaglia E."/>
            <person name="Bayram O."/>
            <person name="Benocci T."/>
            <person name="Braus-Stromeyer S.A."/>
            <person name="Caldana C."/>
            <person name="Canovas D."/>
            <person name="Cerqueira G.C."/>
            <person name="Chen F."/>
            <person name="Chen W."/>
            <person name="Choi C."/>
            <person name="Clum A."/>
            <person name="Dos Santos R.A."/>
            <person name="Damasio A.R."/>
            <person name="Diallinas G."/>
            <person name="Emri T."/>
            <person name="Fekete E."/>
            <person name="Flipphi M."/>
            <person name="Freyberg S."/>
            <person name="Gallo A."/>
            <person name="Gournas C."/>
            <person name="Habgood R."/>
            <person name="Hainaut M."/>
            <person name="Harispe M.L."/>
            <person name="Henrissat B."/>
            <person name="Hilden K.S."/>
            <person name="Hope R."/>
            <person name="Hossain A."/>
            <person name="Karabika E."/>
            <person name="Karaffa L."/>
            <person name="Karanyi Z."/>
            <person name="Krasevec N."/>
            <person name="Kuo A."/>
            <person name="Kusch H."/>
            <person name="LaButti K."/>
            <person name="Lagendijk E.L."/>
            <person name="Lapidus A."/>
            <person name="Levasseur A."/>
            <person name="Lindquist E."/>
            <person name="Lipzen A."/>
            <person name="Logrieco A.F."/>
            <person name="MacCabe A."/>
            <person name="Maekelae M.R."/>
            <person name="Malavazi I."/>
            <person name="Melin P."/>
            <person name="Meyer V."/>
            <person name="Mielnichuk N."/>
            <person name="Miskei M."/>
            <person name="Molnar A.P."/>
            <person name="Mule G."/>
            <person name="Ngan C.Y."/>
            <person name="Orejas M."/>
            <person name="Orosz E."/>
            <person name="Ouedraogo J.P."/>
            <person name="Overkamp K.M."/>
            <person name="Park H.-S."/>
            <person name="Perrone G."/>
            <person name="Piumi F."/>
            <person name="Punt P.J."/>
            <person name="Ram A.F."/>
            <person name="Ramon A."/>
            <person name="Rauscher S."/>
            <person name="Record E."/>
            <person name="Riano-Pachon D.M."/>
            <person name="Robert V."/>
            <person name="Roehrig J."/>
            <person name="Ruller R."/>
            <person name="Salamov A."/>
            <person name="Salih N.S."/>
            <person name="Samson R.A."/>
            <person name="Sandor E."/>
            <person name="Sanguinetti M."/>
            <person name="Schuetze T."/>
            <person name="Sepcic K."/>
            <person name="Shelest E."/>
            <person name="Sherlock G."/>
            <person name="Sophianopoulou V."/>
            <person name="Squina F.M."/>
            <person name="Sun H."/>
            <person name="Susca A."/>
            <person name="Todd R.B."/>
            <person name="Tsang A."/>
            <person name="Unkles S.E."/>
            <person name="van de Wiele N."/>
            <person name="van Rossen-Uffink D."/>
            <person name="Oliveira J.V."/>
            <person name="Vesth T.C."/>
            <person name="Visser J."/>
            <person name="Yu J.-H."/>
            <person name="Zhou M."/>
            <person name="Andersen M.R."/>
            <person name="Archer D.B."/>
            <person name="Baker S.E."/>
            <person name="Benoit I."/>
            <person name="Brakhage A.A."/>
            <person name="Braus G.H."/>
            <person name="Fischer R."/>
            <person name="Frisvad J.C."/>
            <person name="Goldman G.H."/>
            <person name="Houbraken J."/>
            <person name="Oakley B."/>
            <person name="Pocsi I."/>
            <person name="Scazzocchio C."/>
            <person name="Seiboth B."/>
            <person name="vanKuyk P.A."/>
            <person name="Wortman J."/>
            <person name="Dyer P.S."/>
            <person name="Grigoriev I.V."/>
        </authorList>
    </citation>
    <scope>NUCLEOTIDE SEQUENCE [LARGE SCALE GENOMIC DNA]</scope>
    <source>
        <strain evidence="5">ITEM 5010</strain>
    </source>
</reference>